<comment type="caution">
    <text evidence="2">The sequence shown here is derived from an EMBL/GenBank/DDBJ whole genome shotgun (WGS) entry which is preliminary data.</text>
</comment>
<evidence type="ECO:0000313" key="3">
    <source>
        <dbReference type="Proteomes" id="UP000253345"/>
    </source>
</evidence>
<protein>
    <submittedName>
        <fullName evidence="2">Uncharacterized protein</fullName>
    </submittedName>
</protein>
<dbReference type="AlphaFoldDB" id="A0A368YD83"/>
<feature type="region of interest" description="Disordered" evidence="1">
    <location>
        <begin position="49"/>
        <end position="91"/>
    </location>
</feature>
<dbReference type="AntiFam" id="ANF00163">
    <property type="entry name" value="Shadow ORF (opposite pspPIM)"/>
</dbReference>
<organism evidence="2 3">
    <name type="scientific">Paracoccus lutimaris</name>
    <dbReference type="NCBI Taxonomy" id="1490030"/>
    <lineage>
        <taxon>Bacteria</taxon>
        <taxon>Pseudomonadati</taxon>
        <taxon>Pseudomonadota</taxon>
        <taxon>Alphaproteobacteria</taxon>
        <taxon>Rhodobacterales</taxon>
        <taxon>Paracoccaceae</taxon>
        <taxon>Paracoccus</taxon>
    </lineage>
</organism>
<keyword evidence="3" id="KW-1185">Reference proteome</keyword>
<accession>A0A368YD83</accession>
<dbReference type="Proteomes" id="UP000253345">
    <property type="component" value="Unassembled WGS sequence"/>
</dbReference>
<sequence>MPGDVFEEHPFRTAFADDAGDVGPEVAGIVGAAALPGRAEGLAGIASEDDIERAPEGAGVEAAQVGPDRGRGDVSRALGGNEDRPGPVLPFDEGAGVIAGLGQHEAQIKASAACAEGQSVPGT</sequence>
<gene>
    <name evidence="2" type="ORF">DFP89_1663</name>
</gene>
<dbReference type="EMBL" id="QPJL01000066">
    <property type="protein sequence ID" value="RCW77629.1"/>
    <property type="molecule type" value="Genomic_DNA"/>
</dbReference>
<name>A0A368YD83_9RHOB</name>
<evidence type="ECO:0000256" key="1">
    <source>
        <dbReference type="SAM" id="MobiDB-lite"/>
    </source>
</evidence>
<evidence type="ECO:0000313" key="2">
    <source>
        <dbReference type="EMBL" id="RCW77629.1"/>
    </source>
</evidence>
<reference evidence="2 3" key="1">
    <citation type="submission" date="2018-07" db="EMBL/GenBank/DDBJ databases">
        <title>Genomic Encyclopedia of Type Strains, Phase III (KMG-III): the genomes of soil and plant-associated and newly described type strains.</title>
        <authorList>
            <person name="Whitman W."/>
        </authorList>
    </citation>
    <scope>NUCLEOTIDE SEQUENCE [LARGE SCALE GENOMIC DNA]</scope>
    <source>
        <strain evidence="2 3">CECT 8525</strain>
    </source>
</reference>
<proteinExistence type="predicted"/>